<sequence>MPQNVQHFIFTSINLVPFCFLNIMHIVDCSPTVAWILSRHVKYFVSIQLLRSVRCQEALILKSDTECKYH</sequence>
<organism evidence="2 3">
    <name type="scientific">Trichinella nativa</name>
    <dbReference type="NCBI Taxonomy" id="6335"/>
    <lineage>
        <taxon>Eukaryota</taxon>
        <taxon>Metazoa</taxon>
        <taxon>Ecdysozoa</taxon>
        <taxon>Nematoda</taxon>
        <taxon>Enoplea</taxon>
        <taxon>Dorylaimia</taxon>
        <taxon>Trichinellida</taxon>
        <taxon>Trichinellidae</taxon>
        <taxon>Trichinella</taxon>
    </lineage>
</organism>
<protein>
    <submittedName>
        <fullName evidence="2">Uncharacterized protein</fullName>
    </submittedName>
</protein>
<evidence type="ECO:0000313" key="2">
    <source>
        <dbReference type="EMBL" id="KRZ55496.1"/>
    </source>
</evidence>
<reference evidence="2 3" key="1">
    <citation type="submission" date="2015-05" db="EMBL/GenBank/DDBJ databases">
        <title>Evolution of Trichinella species and genotypes.</title>
        <authorList>
            <person name="Korhonen P.K."/>
            <person name="Edoardo P."/>
            <person name="Giuseppe L.R."/>
            <person name="Gasser R.B."/>
        </authorList>
    </citation>
    <scope>NUCLEOTIDE SEQUENCE [LARGE SCALE GENOMIC DNA]</scope>
    <source>
        <strain evidence="2">ISS10</strain>
    </source>
</reference>
<feature type="signal peptide" evidence="1">
    <location>
        <begin position="1"/>
        <end position="29"/>
    </location>
</feature>
<proteinExistence type="predicted"/>
<dbReference type="Proteomes" id="UP000054721">
    <property type="component" value="Unassembled WGS sequence"/>
</dbReference>
<gene>
    <name evidence="2" type="ORF">T02_10914</name>
</gene>
<feature type="chain" id="PRO_5006881589" evidence="1">
    <location>
        <begin position="30"/>
        <end position="70"/>
    </location>
</feature>
<comment type="caution">
    <text evidence="2">The sequence shown here is derived from an EMBL/GenBank/DDBJ whole genome shotgun (WGS) entry which is preliminary data.</text>
</comment>
<keyword evidence="1" id="KW-0732">Signal</keyword>
<evidence type="ECO:0000256" key="1">
    <source>
        <dbReference type="SAM" id="SignalP"/>
    </source>
</evidence>
<evidence type="ECO:0000313" key="3">
    <source>
        <dbReference type="Proteomes" id="UP000054721"/>
    </source>
</evidence>
<keyword evidence="3" id="KW-1185">Reference proteome</keyword>
<dbReference type="AlphaFoldDB" id="A0A0V1L7J4"/>
<dbReference type="EMBL" id="JYDW01000113">
    <property type="protein sequence ID" value="KRZ55496.1"/>
    <property type="molecule type" value="Genomic_DNA"/>
</dbReference>
<name>A0A0V1L7J4_9BILA</name>
<accession>A0A0V1L7J4</accession>